<dbReference type="Gene3D" id="3.40.50.2000">
    <property type="entry name" value="Glycogen Phosphorylase B"/>
    <property type="match status" value="2"/>
</dbReference>
<dbReference type="Proteomes" id="UP000187406">
    <property type="component" value="Unassembled WGS sequence"/>
</dbReference>
<dbReference type="Pfam" id="PF00201">
    <property type="entry name" value="UDPGT"/>
    <property type="match status" value="1"/>
</dbReference>
<comment type="caution">
    <text evidence="4">The sequence shown here is derived from an EMBL/GenBank/DDBJ whole genome shotgun (WGS) entry which is preliminary data.</text>
</comment>
<dbReference type="AlphaFoldDB" id="A0A1Q3BXX9"/>
<dbReference type="GO" id="GO:0035251">
    <property type="term" value="F:UDP-glucosyltransferase activity"/>
    <property type="evidence" value="ECO:0007669"/>
    <property type="project" value="InterPro"/>
</dbReference>
<evidence type="ECO:0000313" key="4">
    <source>
        <dbReference type="EMBL" id="GAV72729.1"/>
    </source>
</evidence>
<evidence type="ECO:0000256" key="1">
    <source>
        <dbReference type="ARBA" id="ARBA00009995"/>
    </source>
</evidence>
<feature type="non-terminal residue" evidence="4">
    <location>
        <position position="1"/>
    </location>
</feature>
<keyword evidence="2" id="KW-0328">Glycosyltransferase</keyword>
<gene>
    <name evidence="4" type="ORF">CFOL_v3_16217</name>
</gene>
<dbReference type="InParanoid" id="A0A1Q3BXX9"/>
<proteinExistence type="inferred from homology"/>
<name>A0A1Q3BXX9_CEPFO</name>
<dbReference type="InterPro" id="IPR002213">
    <property type="entry name" value="UDP_glucos_trans"/>
</dbReference>
<dbReference type="OrthoDB" id="5835829at2759"/>
<comment type="similarity">
    <text evidence="1">Belongs to the UDP-glycosyltransferase family.</text>
</comment>
<dbReference type="CDD" id="cd03784">
    <property type="entry name" value="GT1_Gtf-like"/>
    <property type="match status" value="1"/>
</dbReference>
<dbReference type="EMBL" id="BDDD01001037">
    <property type="protein sequence ID" value="GAV72729.1"/>
    <property type="molecule type" value="Genomic_DNA"/>
</dbReference>
<dbReference type="FunFam" id="3.40.50.2000:FF:000056">
    <property type="entry name" value="Glycosyltransferase"/>
    <property type="match status" value="1"/>
</dbReference>
<reference evidence="5" key="1">
    <citation type="submission" date="2016-04" db="EMBL/GenBank/DDBJ databases">
        <title>Cephalotus genome sequencing.</title>
        <authorList>
            <person name="Fukushima K."/>
            <person name="Hasebe M."/>
            <person name="Fang X."/>
        </authorList>
    </citation>
    <scope>NUCLEOTIDE SEQUENCE [LARGE SCALE GENOMIC DNA]</scope>
    <source>
        <strain evidence="5">cv. St1</strain>
    </source>
</reference>
<keyword evidence="5" id="KW-1185">Reference proteome</keyword>
<evidence type="ECO:0000256" key="2">
    <source>
        <dbReference type="ARBA" id="ARBA00022676"/>
    </source>
</evidence>
<dbReference type="PANTHER" id="PTHR48048:SF30">
    <property type="entry name" value="GLYCOSYLTRANSFERASE"/>
    <property type="match status" value="1"/>
</dbReference>
<sequence>KVYEYFLETAIQMPKSAGIMVNTVETLEQRALKAILHGESTSGDPAAPIYCIGPLIVASEGSGKDKHECLNWLDKQPSRRVLFLSFGSLGKFSTEQLKEMALGLERSRVRFLWAVRNPPQEDDPLRKLEAAGVGEPSLEYLLPEGFIDRTKDQGLVAKDWVPQVPVLSHDSVGGFVTNCGWNSAMECLREGVPMLAWPSYAVQSINKLVSPNEFEN</sequence>
<dbReference type="InterPro" id="IPR050481">
    <property type="entry name" value="UDP-glycosyltransf_plant"/>
</dbReference>
<protein>
    <submittedName>
        <fullName evidence="4">UDPGT domain-containing protein</fullName>
    </submittedName>
</protein>
<evidence type="ECO:0000313" key="5">
    <source>
        <dbReference type="Proteomes" id="UP000187406"/>
    </source>
</evidence>
<keyword evidence="3" id="KW-0808">Transferase</keyword>
<dbReference type="PANTHER" id="PTHR48048">
    <property type="entry name" value="GLYCOSYLTRANSFERASE"/>
    <property type="match status" value="1"/>
</dbReference>
<accession>A0A1Q3BXX9</accession>
<evidence type="ECO:0000256" key="3">
    <source>
        <dbReference type="ARBA" id="ARBA00022679"/>
    </source>
</evidence>
<organism evidence="4 5">
    <name type="scientific">Cephalotus follicularis</name>
    <name type="common">Albany pitcher plant</name>
    <dbReference type="NCBI Taxonomy" id="3775"/>
    <lineage>
        <taxon>Eukaryota</taxon>
        <taxon>Viridiplantae</taxon>
        <taxon>Streptophyta</taxon>
        <taxon>Embryophyta</taxon>
        <taxon>Tracheophyta</taxon>
        <taxon>Spermatophyta</taxon>
        <taxon>Magnoliopsida</taxon>
        <taxon>eudicotyledons</taxon>
        <taxon>Gunneridae</taxon>
        <taxon>Pentapetalae</taxon>
        <taxon>rosids</taxon>
        <taxon>fabids</taxon>
        <taxon>Oxalidales</taxon>
        <taxon>Cephalotaceae</taxon>
        <taxon>Cephalotus</taxon>
    </lineage>
</organism>
<dbReference type="SUPFAM" id="SSF53756">
    <property type="entry name" value="UDP-Glycosyltransferase/glycogen phosphorylase"/>
    <property type="match status" value="1"/>
</dbReference>